<dbReference type="EMBL" id="RCML01000921">
    <property type="protein sequence ID" value="KAG2967591.1"/>
    <property type="molecule type" value="Genomic_DNA"/>
</dbReference>
<evidence type="ECO:0000313" key="3">
    <source>
        <dbReference type="EMBL" id="KAG2894302.1"/>
    </source>
</evidence>
<dbReference type="Proteomes" id="UP000736787">
    <property type="component" value="Unassembled WGS sequence"/>
</dbReference>
<sequence>MCKSLPVSFGVWIGSAATYPRYPFSLSLLLLYGPPPSASRCLRSRSSSAFHDSQGNDAGGLENIREGVDKGGANSGAAALA</sequence>
<comment type="caution">
    <text evidence="4">The sequence shown here is derived from an EMBL/GenBank/DDBJ whole genome shotgun (WGS) entry which is preliminary data.</text>
</comment>
<evidence type="ECO:0000313" key="6">
    <source>
        <dbReference type="Proteomes" id="UP000736787"/>
    </source>
</evidence>
<dbReference type="EMBL" id="RCMK01001229">
    <property type="protein sequence ID" value="KAG2898959.1"/>
    <property type="molecule type" value="Genomic_DNA"/>
</dbReference>
<evidence type="ECO:0000256" key="1">
    <source>
        <dbReference type="SAM" id="MobiDB-lite"/>
    </source>
</evidence>
<proteinExistence type="predicted"/>
<accession>A0A8T1BF57</accession>
<dbReference type="EMBL" id="RCMI01000921">
    <property type="protein sequence ID" value="KAG2894302.1"/>
    <property type="molecule type" value="Genomic_DNA"/>
</dbReference>
<evidence type="ECO:0000313" key="5">
    <source>
        <dbReference type="EMBL" id="KAG2967591.1"/>
    </source>
</evidence>
<dbReference type="Proteomes" id="UP000735874">
    <property type="component" value="Unassembled WGS sequence"/>
</dbReference>
<evidence type="ECO:0000313" key="4">
    <source>
        <dbReference type="EMBL" id="KAG2898959.1"/>
    </source>
</evidence>
<organism evidence="4 6">
    <name type="scientific">Phytophthora cactorum</name>
    <dbReference type="NCBI Taxonomy" id="29920"/>
    <lineage>
        <taxon>Eukaryota</taxon>
        <taxon>Sar</taxon>
        <taxon>Stramenopiles</taxon>
        <taxon>Oomycota</taxon>
        <taxon>Peronosporomycetes</taxon>
        <taxon>Peronosporales</taxon>
        <taxon>Peronosporaceae</taxon>
        <taxon>Phytophthora</taxon>
    </lineage>
</organism>
<feature type="region of interest" description="Disordered" evidence="1">
    <location>
        <begin position="38"/>
        <end position="81"/>
    </location>
</feature>
<name>A0A8T1BF57_9STRA</name>
<gene>
    <name evidence="2" type="ORF">PC113_g18763</name>
    <name evidence="3" type="ORF">PC115_g18185</name>
    <name evidence="4" type="ORF">PC117_g22396</name>
    <name evidence="5" type="ORF">PC118_g18487</name>
</gene>
<evidence type="ECO:0000313" key="2">
    <source>
        <dbReference type="EMBL" id="KAG2842678.1"/>
    </source>
</evidence>
<dbReference type="Proteomes" id="UP000774804">
    <property type="component" value="Unassembled WGS sequence"/>
</dbReference>
<feature type="compositionally biased region" description="Low complexity" evidence="1">
    <location>
        <begin position="38"/>
        <end position="48"/>
    </location>
</feature>
<reference evidence="4" key="1">
    <citation type="submission" date="2018-10" db="EMBL/GenBank/DDBJ databases">
        <title>Effector identification in a new, highly contiguous assembly of the strawberry crown rot pathogen Phytophthora cactorum.</title>
        <authorList>
            <person name="Armitage A.D."/>
            <person name="Nellist C.F."/>
            <person name="Bates H."/>
            <person name="Vickerstaff R.J."/>
            <person name="Harrison R.J."/>
        </authorList>
    </citation>
    <scope>NUCLEOTIDE SEQUENCE</scope>
    <source>
        <strain evidence="2">15-7</strain>
        <strain evidence="3">4032</strain>
        <strain evidence="4">4040</strain>
        <strain evidence="5">P415</strain>
    </source>
</reference>
<dbReference type="Proteomes" id="UP000697107">
    <property type="component" value="Unassembled WGS sequence"/>
</dbReference>
<dbReference type="EMBL" id="RCMG01000908">
    <property type="protein sequence ID" value="KAG2842678.1"/>
    <property type="molecule type" value="Genomic_DNA"/>
</dbReference>
<dbReference type="AlphaFoldDB" id="A0A8T1BF57"/>
<protein>
    <submittedName>
        <fullName evidence="4">Uncharacterized protein</fullName>
    </submittedName>
</protein>